<sequence>MKHYLLKLIDFEQSVSVLPIMPHTIFIQSIALFDLVYFDEVDQMQVSKTKMRKFKSKLKRNIKIIEKWSKLQINNFQHMYFLLKAEEARSSCNTSLILSCYDRSIQTSKQYKHLHDEAICCERAALYCFSIDNVIAGKSYLEQGFLALVKWGAKNIIAEWKRINPHFSNTIFNSNSTVPSNSDLPLISEFTQLYTEDFSIDHLLNSACLLLLKNSGATKCTWYNYSVQEIDFIVTTQSFSKVICKDLLAFHLVDPNTENILNLVSNSRELVQINTDDNILSFNLNSNNSKSVFYLPIIQDEEIAAILSFKNNHISSAFKNTDIQRVTMIATQIVHFISQNTIVSNLESIIQNRTDSLIQLNNKLLETNQNIEYSKNNLQNSFKLISHDLRAPLTSVIGFIDLLVDGIVTEPKVVEDYLVRSREKLFSMNQMIQDLFDLSKLETGTFQMNFETWSAQSLFFDLNSQLLFDVNQTHLNYSSEMELEGELLLSIDLQRIEQVLMNLIQNAVKHTKAGSISFSMIKRDEYVDFIIRDTGSGIDPRHLPFIFDVNYTKSKALSTDSSGIGLAVCKHIIENHNGQLYVDCVQNVGSVFTFSIPYFTP</sequence>
<dbReference type="InterPro" id="IPR029016">
    <property type="entry name" value="GAF-like_dom_sf"/>
</dbReference>
<comment type="subcellular location">
    <subcellularLocation>
        <location evidence="2">Membrane</location>
    </subcellularLocation>
</comment>
<comment type="caution">
    <text evidence="11">The sequence shown here is derived from an EMBL/GenBank/DDBJ whole genome shotgun (WGS) entry which is preliminary data.</text>
</comment>
<comment type="catalytic activity">
    <reaction evidence="1">
        <text>ATP + protein L-histidine = ADP + protein N-phospho-L-histidine.</text>
        <dbReference type="EC" id="2.7.13.3"/>
    </reaction>
</comment>
<evidence type="ECO:0000256" key="2">
    <source>
        <dbReference type="ARBA" id="ARBA00004370"/>
    </source>
</evidence>
<dbReference type="EC" id="2.7.13.3" evidence="3"/>
<dbReference type="PANTHER" id="PTHR45453">
    <property type="entry name" value="PHOSPHATE REGULON SENSOR PROTEIN PHOR"/>
    <property type="match status" value="1"/>
</dbReference>
<dbReference type="SMART" id="SM00387">
    <property type="entry name" value="HATPase_c"/>
    <property type="match status" value="1"/>
</dbReference>
<keyword evidence="6" id="KW-0547">Nucleotide-binding</keyword>
<evidence type="ECO:0000256" key="4">
    <source>
        <dbReference type="ARBA" id="ARBA00022553"/>
    </source>
</evidence>
<dbReference type="GO" id="GO:0005524">
    <property type="term" value="F:ATP binding"/>
    <property type="evidence" value="ECO:0007669"/>
    <property type="project" value="UniProtKB-KW"/>
</dbReference>
<dbReference type="InterPro" id="IPR003661">
    <property type="entry name" value="HisK_dim/P_dom"/>
</dbReference>
<evidence type="ECO:0000256" key="9">
    <source>
        <dbReference type="ARBA" id="ARBA00023012"/>
    </source>
</evidence>
<reference evidence="11 13" key="1">
    <citation type="submission" date="2018-06" db="EMBL/GenBank/DDBJ databases">
        <authorList>
            <consortium name="Pathogen Informatics"/>
            <person name="Doyle S."/>
        </authorList>
    </citation>
    <scope>NUCLEOTIDE SEQUENCE [LARGE SCALE GENOMIC DNA]</scope>
    <source>
        <strain evidence="11 13">NCTC10597</strain>
    </source>
</reference>
<dbReference type="GO" id="GO:0000155">
    <property type="term" value="F:phosphorelay sensor kinase activity"/>
    <property type="evidence" value="ECO:0007669"/>
    <property type="project" value="InterPro"/>
</dbReference>
<dbReference type="Pfam" id="PF02518">
    <property type="entry name" value="HATPase_c"/>
    <property type="match status" value="1"/>
</dbReference>
<dbReference type="SUPFAM" id="SSF55781">
    <property type="entry name" value="GAF domain-like"/>
    <property type="match status" value="1"/>
</dbReference>
<accession>A0A8B4QBE5</accession>
<keyword evidence="9" id="KW-0902">Two-component regulatory system</keyword>
<dbReference type="SUPFAM" id="SSF55874">
    <property type="entry name" value="ATPase domain of HSP90 chaperone/DNA topoisomerase II/histidine kinase"/>
    <property type="match status" value="1"/>
</dbReference>
<gene>
    <name evidence="11" type="primary">phoR_1</name>
    <name evidence="12" type="ORF">DFR61_101192</name>
    <name evidence="11" type="ORF">NCTC10597_01750</name>
</gene>
<reference evidence="12 14" key="2">
    <citation type="submission" date="2019-03" db="EMBL/GenBank/DDBJ databases">
        <title>Genomic Encyclopedia of Type Strains, Phase IV (KMG-IV): sequencing the most valuable type-strain genomes for metagenomic binning, comparative biology and taxonomic classification.</title>
        <authorList>
            <person name="Goeker M."/>
        </authorList>
    </citation>
    <scope>NUCLEOTIDE SEQUENCE [LARGE SCALE GENOMIC DNA]</scope>
    <source>
        <strain evidence="12 14">DSM 20580</strain>
    </source>
</reference>
<dbReference type="InterPro" id="IPR036097">
    <property type="entry name" value="HisK_dim/P_sf"/>
</dbReference>
<dbReference type="PANTHER" id="PTHR45453:SF1">
    <property type="entry name" value="PHOSPHATE REGULON SENSOR PROTEIN PHOR"/>
    <property type="match status" value="1"/>
</dbReference>
<organism evidence="11 13">
    <name type="scientific">Kurthia zopfii</name>
    <dbReference type="NCBI Taxonomy" id="1650"/>
    <lineage>
        <taxon>Bacteria</taxon>
        <taxon>Bacillati</taxon>
        <taxon>Bacillota</taxon>
        <taxon>Bacilli</taxon>
        <taxon>Bacillales</taxon>
        <taxon>Caryophanaceae</taxon>
        <taxon>Kurthia</taxon>
    </lineage>
</organism>
<evidence type="ECO:0000313" key="14">
    <source>
        <dbReference type="Proteomes" id="UP000294641"/>
    </source>
</evidence>
<evidence type="ECO:0000256" key="6">
    <source>
        <dbReference type="ARBA" id="ARBA00022741"/>
    </source>
</evidence>
<dbReference type="InterPro" id="IPR003594">
    <property type="entry name" value="HATPase_dom"/>
</dbReference>
<feature type="domain" description="Histidine kinase" evidence="10">
    <location>
        <begin position="384"/>
        <end position="600"/>
    </location>
</feature>
<evidence type="ECO:0000313" key="12">
    <source>
        <dbReference type="EMBL" id="TDR44353.1"/>
    </source>
</evidence>
<dbReference type="InterPro" id="IPR005467">
    <property type="entry name" value="His_kinase_dom"/>
</dbReference>
<evidence type="ECO:0000256" key="5">
    <source>
        <dbReference type="ARBA" id="ARBA00022679"/>
    </source>
</evidence>
<dbReference type="EMBL" id="SNZG01000001">
    <property type="protein sequence ID" value="TDR44353.1"/>
    <property type="molecule type" value="Genomic_DNA"/>
</dbReference>
<evidence type="ECO:0000256" key="1">
    <source>
        <dbReference type="ARBA" id="ARBA00000085"/>
    </source>
</evidence>
<dbReference type="Proteomes" id="UP000294641">
    <property type="component" value="Unassembled WGS sequence"/>
</dbReference>
<dbReference type="GO" id="GO:0005886">
    <property type="term" value="C:plasma membrane"/>
    <property type="evidence" value="ECO:0007669"/>
    <property type="project" value="TreeGrafter"/>
</dbReference>
<dbReference type="AlphaFoldDB" id="A0A8B4QBE5"/>
<dbReference type="PROSITE" id="PS50109">
    <property type="entry name" value="HIS_KIN"/>
    <property type="match status" value="1"/>
</dbReference>
<dbReference type="RefSeq" id="WP_109348380.1">
    <property type="nucleotide sequence ID" value="NZ_BJUE01000072.1"/>
</dbReference>
<dbReference type="InterPro" id="IPR050351">
    <property type="entry name" value="BphY/WalK/GraS-like"/>
</dbReference>
<evidence type="ECO:0000256" key="8">
    <source>
        <dbReference type="ARBA" id="ARBA00022840"/>
    </source>
</evidence>
<dbReference type="GO" id="GO:0004721">
    <property type="term" value="F:phosphoprotein phosphatase activity"/>
    <property type="evidence" value="ECO:0007669"/>
    <property type="project" value="TreeGrafter"/>
</dbReference>
<dbReference type="EMBL" id="UGNP01000001">
    <property type="protein sequence ID" value="STX10041.1"/>
    <property type="molecule type" value="Genomic_DNA"/>
</dbReference>
<dbReference type="Gene3D" id="1.10.287.130">
    <property type="match status" value="1"/>
</dbReference>
<dbReference type="GO" id="GO:0016036">
    <property type="term" value="P:cellular response to phosphate starvation"/>
    <property type="evidence" value="ECO:0007669"/>
    <property type="project" value="TreeGrafter"/>
</dbReference>
<evidence type="ECO:0000313" key="11">
    <source>
        <dbReference type="EMBL" id="STX10041.1"/>
    </source>
</evidence>
<keyword evidence="5 11" id="KW-0808">Transferase</keyword>
<evidence type="ECO:0000259" key="10">
    <source>
        <dbReference type="PROSITE" id="PS50109"/>
    </source>
</evidence>
<dbReference type="InterPro" id="IPR004358">
    <property type="entry name" value="Sig_transdc_His_kin-like_C"/>
</dbReference>
<dbReference type="Gene3D" id="3.30.565.10">
    <property type="entry name" value="Histidine kinase-like ATPase, C-terminal domain"/>
    <property type="match status" value="1"/>
</dbReference>
<name>A0A8B4QBE5_9BACL</name>
<evidence type="ECO:0000256" key="7">
    <source>
        <dbReference type="ARBA" id="ARBA00022777"/>
    </source>
</evidence>
<dbReference type="OrthoDB" id="9801841at2"/>
<proteinExistence type="predicted"/>
<keyword evidence="14" id="KW-1185">Reference proteome</keyword>
<dbReference type="CDD" id="cd00075">
    <property type="entry name" value="HATPase"/>
    <property type="match status" value="1"/>
</dbReference>
<dbReference type="Pfam" id="PF00512">
    <property type="entry name" value="HisKA"/>
    <property type="match status" value="1"/>
</dbReference>
<dbReference type="Gene3D" id="3.30.450.40">
    <property type="match status" value="1"/>
</dbReference>
<dbReference type="CDD" id="cd00082">
    <property type="entry name" value="HisKA"/>
    <property type="match status" value="1"/>
</dbReference>
<protein>
    <recommendedName>
        <fullName evidence="3">histidine kinase</fullName>
        <ecNumber evidence="3">2.7.13.3</ecNumber>
    </recommendedName>
</protein>
<dbReference type="SMART" id="SM00388">
    <property type="entry name" value="HisKA"/>
    <property type="match status" value="1"/>
</dbReference>
<keyword evidence="4" id="KW-0597">Phosphoprotein</keyword>
<dbReference type="Proteomes" id="UP000254330">
    <property type="component" value="Unassembled WGS sequence"/>
</dbReference>
<dbReference type="SUPFAM" id="SSF47384">
    <property type="entry name" value="Homodimeric domain of signal transducing histidine kinase"/>
    <property type="match status" value="1"/>
</dbReference>
<dbReference type="InterPro" id="IPR036890">
    <property type="entry name" value="HATPase_C_sf"/>
</dbReference>
<keyword evidence="8" id="KW-0067">ATP-binding</keyword>
<dbReference type="PRINTS" id="PR00344">
    <property type="entry name" value="BCTRLSENSOR"/>
</dbReference>
<keyword evidence="7 12" id="KW-0418">Kinase</keyword>
<evidence type="ECO:0000256" key="3">
    <source>
        <dbReference type="ARBA" id="ARBA00012438"/>
    </source>
</evidence>
<evidence type="ECO:0000313" key="13">
    <source>
        <dbReference type="Proteomes" id="UP000254330"/>
    </source>
</evidence>